<feature type="region of interest" description="Disordered" evidence="1">
    <location>
        <begin position="1"/>
        <end position="25"/>
    </location>
</feature>
<evidence type="ECO:0000313" key="2">
    <source>
        <dbReference type="EMBL" id="CAH0402276.1"/>
    </source>
</evidence>
<dbReference type="EMBL" id="OU963913">
    <property type="protein sequence ID" value="CAH0402276.1"/>
    <property type="molecule type" value="Genomic_DNA"/>
</dbReference>
<evidence type="ECO:0000313" key="3">
    <source>
        <dbReference type="Proteomes" id="UP001153292"/>
    </source>
</evidence>
<reference evidence="2" key="1">
    <citation type="submission" date="2021-12" db="EMBL/GenBank/DDBJ databases">
        <authorList>
            <person name="King R."/>
        </authorList>
    </citation>
    <scope>NUCLEOTIDE SEQUENCE</scope>
</reference>
<gene>
    <name evidence="2" type="ORF">CHILSU_LOCUS5520</name>
</gene>
<evidence type="ECO:0008006" key="4">
    <source>
        <dbReference type="Google" id="ProtNLM"/>
    </source>
</evidence>
<proteinExistence type="predicted"/>
<keyword evidence="3" id="KW-1185">Reference proteome</keyword>
<dbReference type="Proteomes" id="UP001153292">
    <property type="component" value="Chromosome 20"/>
</dbReference>
<dbReference type="PANTHER" id="PTHR45749">
    <property type="match status" value="1"/>
</dbReference>
<dbReference type="SUPFAM" id="SSF53098">
    <property type="entry name" value="Ribonuclease H-like"/>
    <property type="match status" value="1"/>
</dbReference>
<name>A0ABN8B213_CHISP</name>
<sequence length="248" mass="27728">MDGMKRLSEAEYRKRAKEKDDKQKDVINKTRKLDDIFVKPNIKDHIIDPTRDVPCGSGSATLTDVSSVSSTADTSIVAGSGSKEEAVDVPLITGVHLNLDQERCKISYDPAKWTIDDYFCKNEANQNIQNDFPKSVLIYKDKARQLSKHLFLPNMSGIYNDLQAKIKEISPLAEYVPCSAHSLNLVGECAAESTLEACSFISLLQELYNFIEASTQGWELLQTHFTIKSLSTTRWSARADACKSLRES</sequence>
<dbReference type="PANTHER" id="PTHR45749:SF23">
    <property type="entry name" value="ZINC FINGER MYM-TYPE PROTEIN 1-LIKE"/>
    <property type="match status" value="1"/>
</dbReference>
<dbReference type="InterPro" id="IPR012337">
    <property type="entry name" value="RNaseH-like_sf"/>
</dbReference>
<evidence type="ECO:0000256" key="1">
    <source>
        <dbReference type="SAM" id="MobiDB-lite"/>
    </source>
</evidence>
<accession>A0ABN8B213</accession>
<organism evidence="2 3">
    <name type="scientific">Chilo suppressalis</name>
    <name type="common">Asiatic rice borer moth</name>
    <dbReference type="NCBI Taxonomy" id="168631"/>
    <lineage>
        <taxon>Eukaryota</taxon>
        <taxon>Metazoa</taxon>
        <taxon>Ecdysozoa</taxon>
        <taxon>Arthropoda</taxon>
        <taxon>Hexapoda</taxon>
        <taxon>Insecta</taxon>
        <taxon>Pterygota</taxon>
        <taxon>Neoptera</taxon>
        <taxon>Endopterygota</taxon>
        <taxon>Lepidoptera</taxon>
        <taxon>Glossata</taxon>
        <taxon>Ditrysia</taxon>
        <taxon>Pyraloidea</taxon>
        <taxon>Crambidae</taxon>
        <taxon>Crambinae</taxon>
        <taxon>Chilo</taxon>
    </lineage>
</organism>
<protein>
    <recommendedName>
        <fullName evidence="4">DUF4371 domain-containing protein</fullName>
    </recommendedName>
</protein>